<protein>
    <submittedName>
        <fullName evidence="4">Trimethylamine methyltransferase MttB</fullName>
    </submittedName>
</protein>
<dbReference type="EMBL" id="AP021875">
    <property type="protein sequence ID" value="BBO73251.1"/>
    <property type="molecule type" value="Genomic_DNA"/>
</dbReference>
<proteinExistence type="inferred from homology"/>
<evidence type="ECO:0000256" key="1">
    <source>
        <dbReference type="ARBA" id="ARBA00007137"/>
    </source>
</evidence>
<evidence type="ECO:0000256" key="3">
    <source>
        <dbReference type="ARBA" id="ARBA00022679"/>
    </source>
</evidence>
<dbReference type="Proteomes" id="UP000427769">
    <property type="component" value="Chromosome"/>
</dbReference>
<dbReference type="InterPro" id="IPR038601">
    <property type="entry name" value="MttB-like_sf"/>
</dbReference>
<keyword evidence="3 4" id="KW-0808">Transferase</keyword>
<reference evidence="4 5" key="1">
    <citation type="submission" date="2019-11" db="EMBL/GenBank/DDBJ databases">
        <title>Comparative genomics of hydrocarbon-degrading Desulfosarcina strains.</title>
        <authorList>
            <person name="Watanabe M."/>
            <person name="Kojima H."/>
            <person name="Fukui M."/>
        </authorList>
    </citation>
    <scope>NUCLEOTIDE SEQUENCE [LARGE SCALE GENOMIC DNA]</scope>
    <source>
        <strain evidence="4 5">PP31</strain>
    </source>
</reference>
<dbReference type="GO" id="GO:0008168">
    <property type="term" value="F:methyltransferase activity"/>
    <property type="evidence" value="ECO:0007669"/>
    <property type="project" value="UniProtKB-KW"/>
</dbReference>
<dbReference type="Pfam" id="PF06253">
    <property type="entry name" value="MTTB"/>
    <property type="match status" value="1"/>
</dbReference>
<dbReference type="Gene3D" id="3.20.20.480">
    <property type="entry name" value="Trimethylamine methyltransferase-like"/>
    <property type="match status" value="1"/>
</dbReference>
<name>A0A5K7Z193_9BACT</name>
<gene>
    <name evidence="4" type="primary">mttB_1</name>
    <name evidence="4" type="ORF">DSCW_06680</name>
</gene>
<dbReference type="GO" id="GO:0015948">
    <property type="term" value="P:methanogenesis"/>
    <property type="evidence" value="ECO:0007669"/>
    <property type="project" value="InterPro"/>
</dbReference>
<keyword evidence="5" id="KW-1185">Reference proteome</keyword>
<dbReference type="RefSeq" id="WP_155302376.1">
    <property type="nucleotide sequence ID" value="NZ_AP021875.1"/>
</dbReference>
<dbReference type="AlphaFoldDB" id="A0A5K7Z193"/>
<dbReference type="OrthoDB" id="9815793at2"/>
<comment type="similarity">
    <text evidence="1">Belongs to the trimethylamine methyltransferase family.</text>
</comment>
<evidence type="ECO:0000256" key="2">
    <source>
        <dbReference type="ARBA" id="ARBA00022603"/>
    </source>
</evidence>
<dbReference type="KEGG" id="dwd:DSCW_06680"/>
<organism evidence="4 5">
    <name type="scientific">Desulfosarcina widdelii</name>
    <dbReference type="NCBI Taxonomy" id="947919"/>
    <lineage>
        <taxon>Bacteria</taxon>
        <taxon>Pseudomonadati</taxon>
        <taxon>Thermodesulfobacteriota</taxon>
        <taxon>Desulfobacteria</taxon>
        <taxon>Desulfobacterales</taxon>
        <taxon>Desulfosarcinaceae</taxon>
        <taxon>Desulfosarcina</taxon>
    </lineage>
</organism>
<evidence type="ECO:0000313" key="5">
    <source>
        <dbReference type="Proteomes" id="UP000427769"/>
    </source>
</evidence>
<keyword evidence="2 4" id="KW-0489">Methyltransferase</keyword>
<evidence type="ECO:0000313" key="4">
    <source>
        <dbReference type="EMBL" id="BBO73251.1"/>
    </source>
</evidence>
<dbReference type="GO" id="GO:0032259">
    <property type="term" value="P:methylation"/>
    <property type="evidence" value="ECO:0007669"/>
    <property type="project" value="UniProtKB-KW"/>
</dbReference>
<accession>A0A5K7Z193</accession>
<sequence>MKYPDFRFRPKQQVLTDEQLEAIHSATLEILESVGIKITHGEAKALLHDAGAKVDGDMVKIPAWMVEDAIRKAPPRVVLGNRKGERTVNLEGDKTFFGPSLDCMEYLNPDTNERRPFRLEDCRTTSRVADALPYYDWVMTINVANDVSEKVADRYIAKQVLTNTKKPYVFCCNNKESLRDIYEMALLICGGEDKFQQAPLIAQFTQPIAPLVHYDSSVDKLMFCAEKGIPLIYYSSVMCGGTAPMTYAGALAQGSAESLSGLVIAQLVKPGASFVYGSFTTIIDMKTTIHSYAAPEMSLMTAAMTQMAQRYQLPFFGSAGCADAKFPDAQAAAEAAISCFSSFLIGSNLIHDSGWLDHGTVASPAYMVLVHEIIEMIDHYMTGIDIDEEHLAVETIRKTGPGAQYLTNPHTFKHCRKAWYSDLFERKTWDAWLGEGSVVFDERLREKTLKLMQHEPEPLASDMLTELENMQKKWK</sequence>
<dbReference type="InterPro" id="IPR010426">
    <property type="entry name" value="MTTB_MeTrfase"/>
</dbReference>